<comment type="caution">
    <text evidence="1">The sequence shown here is derived from an EMBL/GenBank/DDBJ whole genome shotgun (WGS) entry which is preliminary data.</text>
</comment>
<proteinExistence type="predicted"/>
<dbReference type="InterPro" id="IPR008979">
    <property type="entry name" value="Galactose-bd-like_sf"/>
</dbReference>
<feature type="non-terminal residue" evidence="1">
    <location>
        <position position="243"/>
    </location>
</feature>
<dbReference type="Gene3D" id="2.60.120.260">
    <property type="entry name" value="Galactose-binding domain-like"/>
    <property type="match status" value="1"/>
</dbReference>
<sequence>INLSPGRNVALKQPTTQTSNYSVSIYHASNAVDGITNWNFCTHTNGESAPMWTLFFKSTVTVASYTIYNRVDSADPSGSLLKRLKGFILTTFDPNHKIVQNYTDTETSALDVYDVLSTEPWTQVSKVQITATYKSPYSILTLCEVEIFGDSVCSRDPLTYGRDCEYNCSCDVHGEKCFVSTGNCPSGCKAGYYGQGCNKICDAGYFGIDCRNQCSICSGQCDGEDGNCTSCATIGKKLPYCKE</sequence>
<dbReference type="PANTHER" id="PTHR45713:SF6">
    <property type="entry name" value="F5_8 TYPE C DOMAIN-CONTAINING PROTEIN"/>
    <property type="match status" value="1"/>
</dbReference>
<dbReference type="Proteomes" id="UP001497497">
    <property type="component" value="Unassembled WGS sequence"/>
</dbReference>
<evidence type="ECO:0000313" key="1">
    <source>
        <dbReference type="EMBL" id="CAL1544884.1"/>
    </source>
</evidence>
<name>A0AAV2IF63_LYMST</name>
<protein>
    <submittedName>
        <fullName evidence="1">Uncharacterized protein</fullName>
    </submittedName>
</protein>
<evidence type="ECO:0000313" key="2">
    <source>
        <dbReference type="Proteomes" id="UP001497497"/>
    </source>
</evidence>
<gene>
    <name evidence="1" type="ORF">GSLYS_00018367001</name>
</gene>
<dbReference type="EMBL" id="CAXITT010000655">
    <property type="protein sequence ID" value="CAL1544884.1"/>
    <property type="molecule type" value="Genomic_DNA"/>
</dbReference>
<dbReference type="PANTHER" id="PTHR45713">
    <property type="entry name" value="FTP DOMAIN-CONTAINING PROTEIN"/>
    <property type="match status" value="1"/>
</dbReference>
<reference evidence="1 2" key="1">
    <citation type="submission" date="2024-04" db="EMBL/GenBank/DDBJ databases">
        <authorList>
            <consortium name="Genoscope - CEA"/>
            <person name="William W."/>
        </authorList>
    </citation>
    <scope>NUCLEOTIDE SEQUENCE [LARGE SCALE GENOMIC DNA]</scope>
</reference>
<dbReference type="InterPro" id="IPR051941">
    <property type="entry name" value="BG_Antigen-Binding_Lectin"/>
</dbReference>
<organism evidence="1 2">
    <name type="scientific">Lymnaea stagnalis</name>
    <name type="common">Great pond snail</name>
    <name type="synonym">Helix stagnalis</name>
    <dbReference type="NCBI Taxonomy" id="6523"/>
    <lineage>
        <taxon>Eukaryota</taxon>
        <taxon>Metazoa</taxon>
        <taxon>Spiralia</taxon>
        <taxon>Lophotrochozoa</taxon>
        <taxon>Mollusca</taxon>
        <taxon>Gastropoda</taxon>
        <taxon>Heterobranchia</taxon>
        <taxon>Euthyneura</taxon>
        <taxon>Panpulmonata</taxon>
        <taxon>Hygrophila</taxon>
        <taxon>Lymnaeoidea</taxon>
        <taxon>Lymnaeidae</taxon>
        <taxon>Lymnaea</taxon>
    </lineage>
</organism>
<dbReference type="SUPFAM" id="SSF49785">
    <property type="entry name" value="Galactose-binding domain-like"/>
    <property type="match status" value="1"/>
</dbReference>
<dbReference type="AlphaFoldDB" id="A0AAV2IF63"/>
<feature type="non-terminal residue" evidence="1">
    <location>
        <position position="1"/>
    </location>
</feature>
<accession>A0AAV2IF63</accession>
<keyword evidence="2" id="KW-1185">Reference proteome</keyword>